<dbReference type="Proteomes" id="UP001162501">
    <property type="component" value="Chromosome 8"/>
</dbReference>
<name>A0AC60A5V3_RANTA</name>
<reference evidence="1" key="2">
    <citation type="submission" date="2025-03" db="EMBL/GenBank/DDBJ databases">
        <authorList>
            <consortium name="ELIXIR-Norway"/>
            <consortium name="Elixir Norway"/>
        </authorList>
    </citation>
    <scope>NUCLEOTIDE SEQUENCE</scope>
</reference>
<feature type="non-terminal residue" evidence="1">
    <location>
        <position position="90"/>
    </location>
</feature>
<evidence type="ECO:0000313" key="2">
    <source>
        <dbReference type="Proteomes" id="UP001162501"/>
    </source>
</evidence>
<dbReference type="EMBL" id="OX596092">
    <property type="protein sequence ID" value="CAN0562023.1"/>
    <property type="molecule type" value="Genomic_DNA"/>
</dbReference>
<sequence length="90" mass="10152">CTYVALETNPSPSPPTPFLLPSSLSLLTTIFPIMKIPQRRKWLPTPAFLPEKSHGQRNLAGYSPWGWKESDTTERLSVEKRQSAKAERGE</sequence>
<protein>
    <submittedName>
        <fullName evidence="1">Uncharacterized protein</fullName>
    </submittedName>
</protein>
<accession>A0AC60A5V3</accession>
<proteinExistence type="predicted"/>
<organism evidence="1 2">
    <name type="scientific">Rangifer tarandus platyrhynchus</name>
    <name type="common">Svalbard reindeer</name>
    <dbReference type="NCBI Taxonomy" id="3082113"/>
    <lineage>
        <taxon>Eukaryota</taxon>
        <taxon>Metazoa</taxon>
        <taxon>Chordata</taxon>
        <taxon>Craniata</taxon>
        <taxon>Vertebrata</taxon>
        <taxon>Euteleostomi</taxon>
        <taxon>Mammalia</taxon>
        <taxon>Eutheria</taxon>
        <taxon>Laurasiatheria</taxon>
        <taxon>Artiodactyla</taxon>
        <taxon>Ruminantia</taxon>
        <taxon>Pecora</taxon>
        <taxon>Cervidae</taxon>
        <taxon>Odocoileinae</taxon>
        <taxon>Rangifer</taxon>
    </lineage>
</organism>
<evidence type="ECO:0000313" key="1">
    <source>
        <dbReference type="EMBL" id="CAN0562023.1"/>
    </source>
</evidence>
<reference evidence="1" key="1">
    <citation type="submission" date="2023-05" db="EMBL/GenBank/DDBJ databases">
        <authorList>
            <consortium name="ELIXIR-Norway"/>
        </authorList>
    </citation>
    <scope>NUCLEOTIDE SEQUENCE</scope>
</reference>
<gene>
    <name evidence="1" type="ORF">MRATA1EN22A_LOCUS27284</name>
</gene>
<feature type="non-terminal residue" evidence="1">
    <location>
        <position position="1"/>
    </location>
</feature>